<keyword evidence="4" id="KW-0238">DNA-binding</keyword>
<comment type="similarity">
    <text evidence="1">In the C-terminal section; belongs to the class-I pyridoxal-phosphate-dependent aminotransferase family.</text>
</comment>
<protein>
    <submittedName>
        <fullName evidence="7">Histidinol-phosphate aminotransferase</fullName>
        <ecNumber evidence="7">2.6.1.9</ecNumber>
    </submittedName>
</protein>
<sequence>MSDYLYERVAAGIQTQIEQGTYAPGERLPGVRKLRRQYGVSVATAVAACELLEQREILEARPRSGFYVRGRARHATAPPEVSAEETPGPSLVSGQERVLELVQAHHDPDLMSLGAAVPDAGFLPGAALDRSFARVRRRARRRIAGYDFPPGSSELRVQVARRMADAGCSTGPDELVVTSGCQEALVLSLRAVANPGEVVAIESPTFYGILQAIESLGMRALEIATDPADGMIPDALAHALRTWPIRACVMMPSFGNPLGHLAPPARKAALVALLREHGVPLIEDDVYGELAFNSVRPWAAKAYDEDGDVLYCSSFSKTLGAGLRVGWVAPGRYRDRVMYLKYAGSQASPTVTTLAVADYLEQGGYERHLRRARRRYERQVRRFVDAIGRHFPEGTRVTRPRGGFVIWVQLPRSTDAVILQQRARAVGISIAAGPIFSSSGRYRDCLRLNCAHPWTDTVADAVARLGTIARELHREGIS</sequence>
<dbReference type="GO" id="GO:0003700">
    <property type="term" value="F:DNA-binding transcription factor activity"/>
    <property type="evidence" value="ECO:0007669"/>
    <property type="project" value="InterPro"/>
</dbReference>
<evidence type="ECO:0000313" key="7">
    <source>
        <dbReference type="EMBL" id="QEA07562.1"/>
    </source>
</evidence>
<dbReference type="Gene3D" id="1.10.10.10">
    <property type="entry name" value="Winged helix-like DNA-binding domain superfamily/Winged helix DNA-binding domain"/>
    <property type="match status" value="1"/>
</dbReference>
<evidence type="ECO:0000256" key="5">
    <source>
        <dbReference type="ARBA" id="ARBA00023163"/>
    </source>
</evidence>
<dbReference type="PANTHER" id="PTHR46577">
    <property type="entry name" value="HTH-TYPE TRANSCRIPTIONAL REGULATORY PROTEIN GABR"/>
    <property type="match status" value="1"/>
</dbReference>
<dbReference type="SUPFAM" id="SSF46785">
    <property type="entry name" value="Winged helix' DNA-binding domain"/>
    <property type="match status" value="1"/>
</dbReference>
<dbReference type="Gene3D" id="3.40.640.10">
    <property type="entry name" value="Type I PLP-dependent aspartate aminotransferase-like (Major domain)"/>
    <property type="match status" value="1"/>
</dbReference>
<dbReference type="EMBL" id="MN079282">
    <property type="protein sequence ID" value="QEA07562.1"/>
    <property type="molecule type" value="Genomic_DNA"/>
</dbReference>
<keyword evidence="7" id="KW-0808">Transferase</keyword>
<keyword evidence="2" id="KW-0663">Pyridoxal phosphate</keyword>
<dbReference type="InterPro" id="IPR036390">
    <property type="entry name" value="WH_DNA-bd_sf"/>
</dbReference>
<evidence type="ECO:0000256" key="2">
    <source>
        <dbReference type="ARBA" id="ARBA00022898"/>
    </source>
</evidence>
<dbReference type="InterPro" id="IPR036388">
    <property type="entry name" value="WH-like_DNA-bd_sf"/>
</dbReference>
<dbReference type="SUPFAM" id="SSF53383">
    <property type="entry name" value="PLP-dependent transferases"/>
    <property type="match status" value="1"/>
</dbReference>
<reference evidence="7" key="1">
    <citation type="submission" date="2019-06" db="EMBL/GenBank/DDBJ databases">
        <authorList>
            <person name="Murdoch R.W."/>
            <person name="Fathepure B."/>
        </authorList>
    </citation>
    <scope>NUCLEOTIDE SEQUENCE</scope>
</reference>
<dbReference type="PROSITE" id="PS50949">
    <property type="entry name" value="HTH_GNTR"/>
    <property type="match status" value="1"/>
</dbReference>
<feature type="domain" description="HTH gntR-type" evidence="6">
    <location>
        <begin position="3"/>
        <end position="71"/>
    </location>
</feature>
<dbReference type="Gene3D" id="3.90.1150.10">
    <property type="entry name" value="Aspartate Aminotransferase, domain 1"/>
    <property type="match status" value="1"/>
</dbReference>
<keyword evidence="5" id="KW-0804">Transcription</keyword>
<dbReference type="AlphaFoldDB" id="A0A5B8RIN2"/>
<evidence type="ECO:0000259" key="6">
    <source>
        <dbReference type="PROSITE" id="PS50949"/>
    </source>
</evidence>
<dbReference type="CDD" id="cd00609">
    <property type="entry name" value="AAT_like"/>
    <property type="match status" value="1"/>
</dbReference>
<dbReference type="Pfam" id="PF00155">
    <property type="entry name" value="Aminotran_1_2"/>
    <property type="match status" value="1"/>
</dbReference>
<dbReference type="InterPro" id="IPR015421">
    <property type="entry name" value="PyrdxlP-dep_Trfase_major"/>
</dbReference>
<evidence type="ECO:0000256" key="1">
    <source>
        <dbReference type="ARBA" id="ARBA00005384"/>
    </source>
</evidence>
<dbReference type="GO" id="GO:0004400">
    <property type="term" value="F:histidinol-phosphate transaminase activity"/>
    <property type="evidence" value="ECO:0007669"/>
    <property type="project" value="UniProtKB-EC"/>
</dbReference>
<dbReference type="InterPro" id="IPR015422">
    <property type="entry name" value="PyrdxlP-dep_Trfase_small"/>
</dbReference>
<dbReference type="EC" id="2.6.1.9" evidence="7"/>
<dbReference type="Pfam" id="PF00392">
    <property type="entry name" value="GntR"/>
    <property type="match status" value="1"/>
</dbReference>
<dbReference type="InterPro" id="IPR015424">
    <property type="entry name" value="PyrdxlP-dep_Trfase"/>
</dbReference>
<keyword evidence="3" id="KW-0805">Transcription regulation</keyword>
<evidence type="ECO:0000256" key="4">
    <source>
        <dbReference type="ARBA" id="ARBA00023125"/>
    </source>
</evidence>
<accession>A0A5B8RIN2</accession>
<dbReference type="GO" id="GO:0003677">
    <property type="term" value="F:DNA binding"/>
    <property type="evidence" value="ECO:0007669"/>
    <property type="project" value="UniProtKB-KW"/>
</dbReference>
<dbReference type="GO" id="GO:0030170">
    <property type="term" value="F:pyridoxal phosphate binding"/>
    <property type="evidence" value="ECO:0007669"/>
    <property type="project" value="InterPro"/>
</dbReference>
<evidence type="ECO:0000256" key="3">
    <source>
        <dbReference type="ARBA" id="ARBA00023015"/>
    </source>
</evidence>
<dbReference type="InterPro" id="IPR051446">
    <property type="entry name" value="HTH_trans_reg/aminotransferase"/>
</dbReference>
<proteinExistence type="inferred from homology"/>
<organism evidence="7">
    <name type="scientific">uncultured organism</name>
    <dbReference type="NCBI Taxonomy" id="155900"/>
    <lineage>
        <taxon>unclassified sequences</taxon>
        <taxon>environmental samples</taxon>
    </lineage>
</organism>
<dbReference type="PANTHER" id="PTHR46577:SF2">
    <property type="entry name" value="TRANSCRIPTIONAL REGULATORY PROTEIN"/>
    <property type="match status" value="1"/>
</dbReference>
<dbReference type="InterPro" id="IPR004839">
    <property type="entry name" value="Aminotransferase_I/II_large"/>
</dbReference>
<dbReference type="InterPro" id="IPR000524">
    <property type="entry name" value="Tscrpt_reg_HTH_GntR"/>
</dbReference>
<dbReference type="SMART" id="SM00345">
    <property type="entry name" value="HTH_GNTR"/>
    <property type="match status" value="1"/>
</dbReference>
<gene>
    <name evidence="7" type="primary">hisC_7</name>
    <name evidence="7" type="ORF">KBTEX_03920</name>
</gene>
<dbReference type="CDD" id="cd07377">
    <property type="entry name" value="WHTH_GntR"/>
    <property type="match status" value="1"/>
</dbReference>
<keyword evidence="7" id="KW-0032">Aminotransferase</keyword>
<name>A0A5B8RIN2_9ZZZZ</name>